<evidence type="ECO:0000313" key="1">
    <source>
        <dbReference type="EMBL" id="MBX46444.1"/>
    </source>
</evidence>
<reference evidence="1" key="1">
    <citation type="submission" date="2018-02" db="EMBL/GenBank/DDBJ databases">
        <title>Rhizophora mucronata_Transcriptome.</title>
        <authorList>
            <person name="Meera S.P."/>
            <person name="Sreeshan A."/>
            <person name="Augustine A."/>
        </authorList>
    </citation>
    <scope>NUCLEOTIDE SEQUENCE</scope>
    <source>
        <tissue evidence="1">Leaf</tissue>
    </source>
</reference>
<dbReference type="AlphaFoldDB" id="A0A2P2NVD7"/>
<name>A0A2P2NVD7_RHIMU</name>
<proteinExistence type="predicted"/>
<accession>A0A2P2NVD7</accession>
<dbReference type="SUPFAM" id="SSF103025">
    <property type="entry name" value="Folate-binding domain"/>
    <property type="match status" value="1"/>
</dbReference>
<organism evidence="1">
    <name type="scientific">Rhizophora mucronata</name>
    <name type="common">Asiatic mangrove</name>
    <dbReference type="NCBI Taxonomy" id="61149"/>
    <lineage>
        <taxon>Eukaryota</taxon>
        <taxon>Viridiplantae</taxon>
        <taxon>Streptophyta</taxon>
        <taxon>Embryophyta</taxon>
        <taxon>Tracheophyta</taxon>
        <taxon>Spermatophyta</taxon>
        <taxon>Magnoliopsida</taxon>
        <taxon>eudicotyledons</taxon>
        <taxon>Gunneridae</taxon>
        <taxon>Pentapetalae</taxon>
        <taxon>rosids</taxon>
        <taxon>fabids</taxon>
        <taxon>Malpighiales</taxon>
        <taxon>Rhizophoraceae</taxon>
        <taxon>Rhizophora</taxon>
    </lineage>
</organism>
<dbReference type="EMBL" id="GGEC01065960">
    <property type="protein sequence ID" value="MBX46444.1"/>
    <property type="molecule type" value="Transcribed_RNA"/>
</dbReference>
<sequence length="50" mass="5829">MTSQTHHFKSIINYCYHTRPLVSQLKSQLLIQFSGPDTNKYLQGLLTNYV</sequence>
<protein>
    <submittedName>
        <fullName evidence="1">Uncharacterized protein</fullName>
    </submittedName>
</protein>